<dbReference type="GO" id="GO:0005524">
    <property type="term" value="F:ATP binding"/>
    <property type="evidence" value="ECO:0007669"/>
    <property type="project" value="UniProtKB-UniRule"/>
</dbReference>
<evidence type="ECO:0000256" key="6">
    <source>
        <dbReference type="PROSITE-ProRule" id="PRU10141"/>
    </source>
</evidence>
<feature type="repeat" description="WD" evidence="5">
    <location>
        <begin position="327"/>
        <end position="368"/>
    </location>
</feature>
<dbReference type="CDD" id="cd14014">
    <property type="entry name" value="STKc_PknB_like"/>
    <property type="match status" value="1"/>
</dbReference>
<dbReference type="InterPro" id="IPR011659">
    <property type="entry name" value="WD40"/>
</dbReference>
<dbReference type="InterPro" id="IPR024977">
    <property type="entry name" value="Apc4-like_WD40_dom"/>
</dbReference>
<dbReference type="InterPro" id="IPR036322">
    <property type="entry name" value="WD40_repeat_dom_sf"/>
</dbReference>
<dbReference type="InterPro" id="IPR008271">
    <property type="entry name" value="Ser/Thr_kinase_AS"/>
</dbReference>
<dbReference type="Pfam" id="PF07676">
    <property type="entry name" value="PD40"/>
    <property type="match status" value="1"/>
</dbReference>
<dbReference type="PROSITE" id="PS00108">
    <property type="entry name" value="PROTEIN_KINASE_ST"/>
    <property type="match status" value="1"/>
</dbReference>
<feature type="repeat" description="WD" evidence="5">
    <location>
        <begin position="369"/>
        <end position="410"/>
    </location>
</feature>
<gene>
    <name evidence="8" type="ORF">KTT_57430</name>
</gene>
<evidence type="ECO:0000256" key="3">
    <source>
        <dbReference type="ARBA" id="ARBA00022741"/>
    </source>
</evidence>
<evidence type="ECO:0000313" key="9">
    <source>
        <dbReference type="Proteomes" id="UP000287352"/>
    </source>
</evidence>
<dbReference type="PRINTS" id="PR00319">
    <property type="entry name" value="GPROTEINB"/>
</dbReference>
<dbReference type="OrthoDB" id="136964at2"/>
<accession>A0A402A9M5</accession>
<evidence type="ECO:0000259" key="7">
    <source>
        <dbReference type="PROSITE" id="PS50011"/>
    </source>
</evidence>
<evidence type="ECO:0000313" key="8">
    <source>
        <dbReference type="EMBL" id="GCE15884.1"/>
    </source>
</evidence>
<dbReference type="InterPro" id="IPR011009">
    <property type="entry name" value="Kinase-like_dom_sf"/>
</dbReference>
<feature type="binding site" evidence="6">
    <location>
        <position position="41"/>
    </location>
    <ligand>
        <name>ATP</name>
        <dbReference type="ChEBI" id="CHEBI:30616"/>
    </ligand>
</feature>
<keyword evidence="9" id="KW-1185">Reference proteome</keyword>
<dbReference type="RefSeq" id="WP_126583290.1">
    <property type="nucleotide sequence ID" value="NZ_BIFR01000002.1"/>
</dbReference>
<reference evidence="9" key="1">
    <citation type="submission" date="2018-12" db="EMBL/GenBank/DDBJ databases">
        <title>Tengunoibacter tsumagoiensis gen. nov., sp. nov., Dictyobacter kobayashii sp. nov., D. alpinus sp. nov., and D. joshuensis sp. nov. and description of Dictyobacteraceae fam. nov. within the order Ktedonobacterales isolated from Tengu-no-mugimeshi.</title>
        <authorList>
            <person name="Wang C.M."/>
            <person name="Zheng Y."/>
            <person name="Sakai Y."/>
            <person name="Toyoda A."/>
            <person name="Minakuchi Y."/>
            <person name="Abe K."/>
            <person name="Yokota A."/>
            <person name="Yabe S."/>
        </authorList>
    </citation>
    <scope>NUCLEOTIDE SEQUENCE [LARGE SCALE GENOMIC DNA]</scope>
    <source>
        <strain evidence="9">Uno3</strain>
    </source>
</reference>
<protein>
    <recommendedName>
        <fullName evidence="7">Protein kinase domain-containing protein</fullName>
    </recommendedName>
</protein>
<dbReference type="PRINTS" id="PR00320">
    <property type="entry name" value="GPROTEINBRPT"/>
</dbReference>
<dbReference type="InterPro" id="IPR017441">
    <property type="entry name" value="Protein_kinase_ATP_BS"/>
</dbReference>
<organism evidence="8 9">
    <name type="scientific">Tengunoibacter tsumagoiensis</name>
    <dbReference type="NCBI Taxonomy" id="2014871"/>
    <lineage>
        <taxon>Bacteria</taxon>
        <taxon>Bacillati</taxon>
        <taxon>Chloroflexota</taxon>
        <taxon>Ktedonobacteria</taxon>
        <taxon>Ktedonobacterales</taxon>
        <taxon>Dictyobacteraceae</taxon>
        <taxon>Tengunoibacter</taxon>
    </lineage>
</organism>
<dbReference type="AlphaFoldDB" id="A0A402A9M5"/>
<dbReference type="InterPro" id="IPR000719">
    <property type="entry name" value="Prot_kinase_dom"/>
</dbReference>
<dbReference type="PANTHER" id="PTHR19879:SF9">
    <property type="entry name" value="TRANSCRIPTION INITIATION FACTOR TFIID SUBUNIT 5"/>
    <property type="match status" value="1"/>
</dbReference>
<comment type="caution">
    <text evidence="8">The sequence shown here is derived from an EMBL/GenBank/DDBJ whole genome shotgun (WGS) entry which is preliminary data.</text>
</comment>
<dbReference type="SUPFAM" id="SSF50978">
    <property type="entry name" value="WD40 repeat-like"/>
    <property type="match status" value="1"/>
</dbReference>
<dbReference type="Pfam" id="PF00400">
    <property type="entry name" value="WD40"/>
    <property type="match status" value="3"/>
</dbReference>
<keyword evidence="3 6" id="KW-0547">Nucleotide-binding</keyword>
<feature type="repeat" description="WD" evidence="5">
    <location>
        <begin position="600"/>
        <end position="634"/>
    </location>
</feature>
<dbReference type="PANTHER" id="PTHR19879">
    <property type="entry name" value="TRANSCRIPTION INITIATION FACTOR TFIID"/>
    <property type="match status" value="1"/>
</dbReference>
<dbReference type="InterPro" id="IPR001632">
    <property type="entry name" value="WD40_G-protein_beta-like"/>
</dbReference>
<keyword evidence="4 6" id="KW-0067">ATP-binding</keyword>
<feature type="repeat" description="WD" evidence="5">
    <location>
        <begin position="412"/>
        <end position="453"/>
    </location>
</feature>
<dbReference type="InterPro" id="IPR020472">
    <property type="entry name" value="WD40_PAC1"/>
</dbReference>
<evidence type="ECO:0000256" key="4">
    <source>
        <dbReference type="ARBA" id="ARBA00022840"/>
    </source>
</evidence>
<evidence type="ECO:0000256" key="1">
    <source>
        <dbReference type="ARBA" id="ARBA00022574"/>
    </source>
</evidence>
<dbReference type="Pfam" id="PF00069">
    <property type="entry name" value="Pkinase"/>
    <property type="match status" value="1"/>
</dbReference>
<evidence type="ECO:0000256" key="5">
    <source>
        <dbReference type="PROSITE-ProRule" id="PRU00221"/>
    </source>
</evidence>
<dbReference type="SMART" id="SM00320">
    <property type="entry name" value="WD40"/>
    <property type="match status" value="7"/>
</dbReference>
<keyword evidence="2" id="KW-0677">Repeat</keyword>
<dbReference type="PROSITE" id="PS50011">
    <property type="entry name" value="PROTEIN_KINASE_DOM"/>
    <property type="match status" value="1"/>
</dbReference>
<dbReference type="PROSITE" id="PS00678">
    <property type="entry name" value="WD_REPEATS_1"/>
    <property type="match status" value="1"/>
</dbReference>
<sequence length="634" mass="69825">MVDYLQRQIGNYQLTRLLGEGSFAEVYLGEHIYLGTHAAIKIIKTQTENYPIDLFYTEARNIARLVHPHIVRVLEFGMEDTIPFLVLDYAPNGTLRQRYADGAIVPLPSIIAYVKQMADALQYAHDEKLVHRDVKPENMLLGRRNEVLLNDFGIALMVQSLQYKNLQDVAGTLHYMAPEQIQGKPQPASDQYSLGVITYEWLTGKRPFDGLVNEIIAQHLAAPPPPMRKKVPTILPAVEQVVMTALEKDPAKRFTNIRAFAVALEQASQLDDTGTRPLAGPASLPSTVGTVTPFLGISVPWTNEKIAITPSASMIPAMPAGSVVCSYQGHTNPISSLSWSPDSMSIMSASQDQMVHAWDAMSGNRHQVYPDASEVVQRLAWSPDGSRLATAGADGIIRVWDFVNNRLLVSYEGHHGQTIRAMAWAPQQLIIASTANNGIIQVWDAVTGQTLTMYRGHADKVNALAWAPHGPTSTSGRGYYIVSGGDDTSVQTWEASTGKNIALYLGAPTKVLTVAWSANVYSSSSVSSSSVYNGSRVACGREDGLIQMWDTTVNREVLNYRDFAPLSLVAWSPDSRRFAYASNERTIQIWDTMTNYKLVTFTHTAPVRTMAWSPNGKYMASGGDDRLIQVWVAP</sequence>
<dbReference type="InterPro" id="IPR015943">
    <property type="entry name" value="WD40/YVTN_repeat-like_dom_sf"/>
</dbReference>
<dbReference type="Proteomes" id="UP000287352">
    <property type="component" value="Unassembled WGS sequence"/>
</dbReference>
<feature type="domain" description="Protein kinase" evidence="7">
    <location>
        <begin position="12"/>
        <end position="270"/>
    </location>
</feature>
<feature type="repeat" description="WD" evidence="5">
    <location>
        <begin position="569"/>
        <end position="600"/>
    </location>
</feature>
<dbReference type="EMBL" id="BIFR01000002">
    <property type="protein sequence ID" value="GCE15884.1"/>
    <property type="molecule type" value="Genomic_DNA"/>
</dbReference>
<dbReference type="InterPro" id="IPR001680">
    <property type="entry name" value="WD40_rpt"/>
</dbReference>
<name>A0A402A9M5_9CHLR</name>
<keyword evidence="1 5" id="KW-0853">WD repeat</keyword>
<feature type="repeat" description="WD" evidence="5">
    <location>
        <begin position="454"/>
        <end position="503"/>
    </location>
</feature>
<proteinExistence type="predicted"/>
<dbReference type="Gene3D" id="1.10.510.10">
    <property type="entry name" value="Transferase(Phosphotransferase) domain 1"/>
    <property type="match status" value="1"/>
</dbReference>
<dbReference type="Gene3D" id="2.130.10.10">
    <property type="entry name" value="YVTN repeat-like/Quinoprotein amine dehydrogenase"/>
    <property type="match status" value="3"/>
</dbReference>
<dbReference type="InterPro" id="IPR019775">
    <property type="entry name" value="WD40_repeat_CS"/>
</dbReference>
<dbReference type="PROSITE" id="PS50082">
    <property type="entry name" value="WD_REPEATS_2"/>
    <property type="match status" value="6"/>
</dbReference>
<dbReference type="SUPFAM" id="SSF56112">
    <property type="entry name" value="Protein kinase-like (PK-like)"/>
    <property type="match status" value="1"/>
</dbReference>
<dbReference type="GO" id="GO:0004672">
    <property type="term" value="F:protein kinase activity"/>
    <property type="evidence" value="ECO:0007669"/>
    <property type="project" value="InterPro"/>
</dbReference>
<dbReference type="CDD" id="cd00200">
    <property type="entry name" value="WD40"/>
    <property type="match status" value="1"/>
</dbReference>
<dbReference type="Pfam" id="PF12894">
    <property type="entry name" value="ANAPC4_WD40"/>
    <property type="match status" value="1"/>
</dbReference>
<dbReference type="SMART" id="SM00220">
    <property type="entry name" value="S_TKc"/>
    <property type="match status" value="1"/>
</dbReference>
<dbReference type="PROSITE" id="PS00107">
    <property type="entry name" value="PROTEIN_KINASE_ATP"/>
    <property type="match status" value="1"/>
</dbReference>
<evidence type="ECO:0000256" key="2">
    <source>
        <dbReference type="ARBA" id="ARBA00022737"/>
    </source>
</evidence>
<dbReference type="PROSITE" id="PS50294">
    <property type="entry name" value="WD_REPEATS_REGION"/>
    <property type="match status" value="5"/>
</dbReference>